<gene>
    <name evidence="1" type="ORF">AAA799N04_00732</name>
</gene>
<sequence length="222" mass="25949">MTITQEEEAKEILEILDKYFPKRFDAKESIKWLHKHTTQKKQDEWAAFFFEEYSFPLLTNFLGGWKGPRITKDKRFDYQREFVWDLKMESVVDKNGKNPKFIILNDQNATDRIIQDEKGIGFIIAKTEFVFDLDGKLKKWRNEFENKTPKKTGPGKTRVLKTKGRVEDLLAVLICGKNGMEKALSEGWIGVHPQGRNSNGKPRPPKYKMILEQIPSEKIVKL</sequence>
<organism evidence="1 2">
    <name type="scientific">Marine Group I thaumarchaeote SCGC AAA799-N04</name>
    <dbReference type="NCBI Taxonomy" id="1502293"/>
    <lineage>
        <taxon>Archaea</taxon>
        <taxon>Nitrososphaerota</taxon>
        <taxon>Marine Group I</taxon>
    </lineage>
</organism>
<evidence type="ECO:0000313" key="1">
    <source>
        <dbReference type="EMBL" id="KEQ56709.1"/>
    </source>
</evidence>
<dbReference type="AlphaFoldDB" id="A0A081RND6"/>
<dbReference type="EMBL" id="JOKN01000010">
    <property type="protein sequence ID" value="KEQ56709.1"/>
    <property type="molecule type" value="Genomic_DNA"/>
</dbReference>
<dbReference type="Proteomes" id="UP000028059">
    <property type="component" value="Unassembled WGS sequence"/>
</dbReference>
<name>A0A081RND6_9ARCH</name>
<reference evidence="1 2" key="1">
    <citation type="submission" date="2014-06" db="EMBL/GenBank/DDBJ databases">
        <authorList>
            <person name="Ngugi D.K."/>
            <person name="Blom J."/>
            <person name="Alam I."/>
            <person name="Rashid M."/>
            <person name="Ba Alawi W."/>
            <person name="Zhang G."/>
            <person name="Hikmawan T."/>
            <person name="Guan Y."/>
            <person name="Antunes A."/>
            <person name="Siam R."/>
            <person name="ElDorry H."/>
            <person name="Bajic V."/>
            <person name="Stingl U."/>
        </authorList>
    </citation>
    <scope>NUCLEOTIDE SEQUENCE [LARGE SCALE GENOMIC DNA]</scope>
    <source>
        <strain evidence="1">SCGC AAA799-N04</strain>
    </source>
</reference>
<evidence type="ECO:0000313" key="2">
    <source>
        <dbReference type="Proteomes" id="UP000028059"/>
    </source>
</evidence>
<proteinExistence type="predicted"/>
<accession>A0A081RND6</accession>
<keyword evidence="2" id="KW-1185">Reference proteome</keyword>
<comment type="caution">
    <text evidence="1">The sequence shown here is derived from an EMBL/GenBank/DDBJ whole genome shotgun (WGS) entry which is preliminary data.</text>
</comment>
<protein>
    <submittedName>
        <fullName evidence="1">Uncharacterized protein</fullName>
    </submittedName>
</protein>